<feature type="compositionally biased region" description="Low complexity" evidence="1">
    <location>
        <begin position="95"/>
        <end position="119"/>
    </location>
</feature>
<gene>
    <name evidence="2" type="ORF">SPI_01583</name>
</gene>
<accession>A0A167Z2S4</accession>
<feature type="region of interest" description="Disordered" evidence="1">
    <location>
        <begin position="268"/>
        <end position="319"/>
    </location>
</feature>
<comment type="caution">
    <text evidence="2">The sequence shown here is derived from an EMBL/GenBank/DDBJ whole genome shotgun (WGS) entry which is preliminary data.</text>
</comment>
<feature type="region of interest" description="Disordered" evidence="1">
    <location>
        <begin position="489"/>
        <end position="563"/>
    </location>
</feature>
<feature type="compositionally biased region" description="Low complexity" evidence="1">
    <location>
        <begin position="503"/>
        <end position="541"/>
    </location>
</feature>
<dbReference type="EMBL" id="AZHD01000002">
    <property type="protein sequence ID" value="OAA67007.1"/>
    <property type="molecule type" value="Genomic_DNA"/>
</dbReference>
<feature type="region of interest" description="Disordered" evidence="1">
    <location>
        <begin position="189"/>
        <end position="209"/>
    </location>
</feature>
<evidence type="ECO:0000256" key="1">
    <source>
        <dbReference type="SAM" id="MobiDB-lite"/>
    </source>
</evidence>
<dbReference type="OrthoDB" id="4838114at2759"/>
<dbReference type="Proteomes" id="UP000076874">
    <property type="component" value="Unassembled WGS sequence"/>
</dbReference>
<feature type="compositionally biased region" description="Low complexity" evidence="1">
    <location>
        <begin position="43"/>
        <end position="52"/>
    </location>
</feature>
<feature type="compositionally biased region" description="Acidic residues" evidence="1">
    <location>
        <begin position="143"/>
        <end position="156"/>
    </location>
</feature>
<evidence type="ECO:0000313" key="2">
    <source>
        <dbReference type="EMBL" id="OAA67007.1"/>
    </source>
</evidence>
<keyword evidence="3" id="KW-1185">Reference proteome</keyword>
<organism evidence="2 3">
    <name type="scientific">Niveomyces insectorum RCEF 264</name>
    <dbReference type="NCBI Taxonomy" id="1081102"/>
    <lineage>
        <taxon>Eukaryota</taxon>
        <taxon>Fungi</taxon>
        <taxon>Dikarya</taxon>
        <taxon>Ascomycota</taxon>
        <taxon>Pezizomycotina</taxon>
        <taxon>Sordariomycetes</taxon>
        <taxon>Hypocreomycetidae</taxon>
        <taxon>Hypocreales</taxon>
        <taxon>Cordycipitaceae</taxon>
        <taxon>Niveomyces</taxon>
    </lineage>
</organism>
<feature type="compositionally biased region" description="Polar residues" evidence="1">
    <location>
        <begin position="353"/>
        <end position="371"/>
    </location>
</feature>
<feature type="compositionally biased region" description="Low complexity" evidence="1">
    <location>
        <begin position="421"/>
        <end position="439"/>
    </location>
</feature>
<sequence>MSLLLTQPLSLDDDLGAVYLARMDSRLQKKRQLDQEKPLLLSHQHQQQQQQHNDGCDIDNVDAPASPPPPPLPERNARRNSRFLDALRAPQPSPAGTVMASTATTTSTASLPAATAVVSPTRPTPHDLYLSSEEDASSLGDLSDFDDDDDVDADYDYDNDEYDADELQRFRLSPTMSVSLARMSTITTATTTTLSERSAAPPARRHSHDTARVVSVVFAGKPSLVDLAVERNARQRRRPRSFMDHHQQPPAGGALRDLSTTKHLSLSSTATSSSFSSASTASSSSSFTSSARPSTSCDTLPSPSSTAPSSRASAAAAATLHKRVHSGSMLASFRARKNGATAAAAAVQPLHVQPSQPQQQHLPAPLSSSHSVFAAASIPESTPTPPPSATTPRATSSTFGPGGLFRGVTRSLTLSRRRSRPLLSSREAAVDATAVQTAPTPTPTPTPTTTATPTQPQPQPQQTYTYNEIMQSARRKSLTLTVVASMTAMNAPPPGPPTPDPEPATAMAADGKSSSTSSRSSLALTPRSMTTPVSAPAATTVLSKKRGPSGGFLGGRRRSLRLL</sequence>
<feature type="compositionally biased region" description="Pro residues" evidence="1">
    <location>
        <begin position="491"/>
        <end position="502"/>
    </location>
</feature>
<feature type="region of interest" description="Disordered" evidence="1">
    <location>
        <begin position="235"/>
        <end position="256"/>
    </location>
</feature>
<evidence type="ECO:0000313" key="3">
    <source>
        <dbReference type="Proteomes" id="UP000076874"/>
    </source>
</evidence>
<reference evidence="2 3" key="1">
    <citation type="journal article" date="2016" name="Genome Biol. Evol.">
        <title>Divergent and convergent evolution of fungal pathogenicity.</title>
        <authorList>
            <person name="Shang Y."/>
            <person name="Xiao G."/>
            <person name="Zheng P."/>
            <person name="Cen K."/>
            <person name="Zhan S."/>
            <person name="Wang C."/>
        </authorList>
    </citation>
    <scope>NUCLEOTIDE SEQUENCE [LARGE SCALE GENOMIC DNA]</scope>
    <source>
        <strain evidence="2 3">RCEF 264</strain>
    </source>
</reference>
<dbReference type="AlphaFoldDB" id="A0A167Z2S4"/>
<name>A0A167Z2S4_9HYPO</name>
<feature type="region of interest" description="Disordered" evidence="1">
    <location>
        <begin position="344"/>
        <end position="461"/>
    </location>
</feature>
<protein>
    <submittedName>
        <fullName evidence="2">Uncharacterized protein</fullName>
    </submittedName>
</protein>
<feature type="region of interest" description="Disordered" evidence="1">
    <location>
        <begin position="41"/>
        <end position="156"/>
    </location>
</feature>
<proteinExistence type="predicted"/>